<evidence type="ECO:0000313" key="5">
    <source>
        <dbReference type="EMBL" id="AQW28887.1"/>
    </source>
</evidence>
<comment type="similarity">
    <text evidence="1">Belongs to the Gfo/Idh/MocA family.</text>
</comment>
<dbReference type="Pfam" id="PF22725">
    <property type="entry name" value="GFO_IDH_MocA_C3"/>
    <property type="match status" value="1"/>
</dbReference>
<dbReference type="InterPro" id="IPR055170">
    <property type="entry name" value="GFO_IDH_MocA-like_dom"/>
</dbReference>
<dbReference type="Gene3D" id="3.40.50.720">
    <property type="entry name" value="NAD(P)-binding Rossmann-like Domain"/>
    <property type="match status" value="1"/>
</dbReference>
<dbReference type="SUPFAM" id="SSF55347">
    <property type="entry name" value="Glyceraldehyde-3-phosphate dehydrogenase-like, C-terminal domain"/>
    <property type="match status" value="1"/>
</dbReference>
<dbReference type="InterPro" id="IPR030827">
    <property type="entry name" value="Myo_inos_IolG"/>
</dbReference>
<dbReference type="SUPFAM" id="SSF51735">
    <property type="entry name" value="NAD(P)-binding Rossmann-fold domains"/>
    <property type="match status" value="1"/>
</dbReference>
<dbReference type="PANTHER" id="PTHR42840">
    <property type="entry name" value="NAD(P)-BINDING ROSSMANN-FOLD SUPERFAMILY PROTEIN-RELATED"/>
    <property type="match status" value="1"/>
</dbReference>
<dbReference type="RefSeq" id="WP_078221715.1">
    <property type="nucleotide sequence ID" value="NZ_CP019911.1"/>
</dbReference>
<dbReference type="Gene3D" id="3.30.360.10">
    <property type="entry name" value="Dihydrodipicolinate Reductase, domain 2"/>
    <property type="match status" value="1"/>
</dbReference>
<dbReference type="Proteomes" id="UP000189628">
    <property type="component" value="Chromosome"/>
</dbReference>
<dbReference type="InterPro" id="IPR036291">
    <property type="entry name" value="NAD(P)-bd_dom_sf"/>
</dbReference>
<evidence type="ECO:0000256" key="2">
    <source>
        <dbReference type="ARBA" id="ARBA00023002"/>
    </source>
</evidence>
<evidence type="ECO:0000259" key="4">
    <source>
        <dbReference type="Pfam" id="PF22725"/>
    </source>
</evidence>
<name>A0A1U9VFB9_9RALS</name>
<evidence type="ECO:0000259" key="3">
    <source>
        <dbReference type="Pfam" id="PF01408"/>
    </source>
</evidence>
<dbReference type="GO" id="GO:0016491">
    <property type="term" value="F:oxidoreductase activity"/>
    <property type="evidence" value="ECO:0007669"/>
    <property type="project" value="UniProtKB-KW"/>
</dbReference>
<feature type="domain" description="GFO/IDH/MocA-like oxidoreductase" evidence="4">
    <location>
        <begin position="127"/>
        <end position="247"/>
    </location>
</feature>
<accession>A0A1U9VFB9</accession>
<evidence type="ECO:0000256" key="1">
    <source>
        <dbReference type="ARBA" id="ARBA00010928"/>
    </source>
</evidence>
<organism evidence="5 6">
    <name type="scientific">blood disease bacterium A2-HR MARDI</name>
    <dbReference type="NCBI Taxonomy" id="1944648"/>
    <lineage>
        <taxon>Bacteria</taxon>
        <taxon>Pseudomonadati</taxon>
        <taxon>Pseudomonadota</taxon>
        <taxon>Betaproteobacteria</taxon>
        <taxon>Burkholderiales</taxon>
        <taxon>Burkholderiaceae</taxon>
        <taxon>Ralstonia</taxon>
        <taxon>Ralstonia solanacearum species complex</taxon>
    </lineage>
</organism>
<dbReference type="PANTHER" id="PTHR42840:SF3">
    <property type="entry name" value="BINDING ROSSMANN FOLD OXIDOREDUCTASE, PUTATIVE (AFU_ORTHOLOGUE AFUA_2G10240)-RELATED"/>
    <property type="match status" value="1"/>
</dbReference>
<feature type="domain" description="Gfo/Idh/MocA-like oxidoreductase N-terminal" evidence="3">
    <location>
        <begin position="3"/>
        <end position="119"/>
    </location>
</feature>
<dbReference type="InterPro" id="IPR000683">
    <property type="entry name" value="Gfo/Idh/MocA-like_OxRdtase_N"/>
</dbReference>
<reference evidence="5 6" key="1">
    <citation type="submission" date="2017-02" db="EMBL/GenBank/DDBJ databases">
        <title>Blood Disease Bacterium A2-HR MARDI.</title>
        <authorList>
            <person name="Badrun R."/>
            <person name="Abu Bakar N."/>
            <person name="Laboh R."/>
        </authorList>
    </citation>
    <scope>NUCLEOTIDE SEQUENCE [LARGE SCALE GENOMIC DNA]</scope>
    <source>
        <strain evidence="5 6">A2-HR MARDI</strain>
    </source>
</reference>
<keyword evidence="2" id="KW-0560">Oxidoreductase</keyword>
<dbReference type="NCBIfam" id="TIGR04380">
    <property type="entry name" value="myo_inos_iolG"/>
    <property type="match status" value="1"/>
</dbReference>
<proteinExistence type="inferred from homology"/>
<dbReference type="EMBL" id="CP019911">
    <property type="protein sequence ID" value="AQW28887.1"/>
    <property type="molecule type" value="Genomic_DNA"/>
</dbReference>
<sequence>MYQVALLGAGRIGKVHAASLARLGRAQLRYVADVDARAAAELAAGTGAQVAQIDAILADPSIDAVLICTSTDTHADLIERAVRQGKAVFCEKPVDLSLERARACARVVAASGRPCMIGFNRRFDPSFAALKRRLQDGEIGNAETLVITSRDPAPPPVSYIDRSGGIFRDMLIHDFDMFRFLLDDEAASVVATGSCLVDPTIGQAGDIDTAAVLIRTRRGRLCVINASRRAVYGYDQRIEVLGSAGMLQADNPPPTQVRVSTVTGVTGDKPPYFFLERYAEAYRLELTRFFEALDTQRAPAPGVDDGVRALELAEAAARSWREGRVVELDEAVETVQASALAL</sequence>
<dbReference type="GO" id="GO:0000166">
    <property type="term" value="F:nucleotide binding"/>
    <property type="evidence" value="ECO:0007669"/>
    <property type="project" value="InterPro"/>
</dbReference>
<dbReference type="Pfam" id="PF01408">
    <property type="entry name" value="GFO_IDH_MocA"/>
    <property type="match status" value="1"/>
</dbReference>
<evidence type="ECO:0000313" key="6">
    <source>
        <dbReference type="Proteomes" id="UP000189628"/>
    </source>
</evidence>
<dbReference type="AlphaFoldDB" id="A0A1U9VFB9"/>
<gene>
    <name evidence="5" type="ORF">B0B51_01855</name>
</gene>
<protein>
    <submittedName>
        <fullName evidence="5">Inositol 2-dehydrogenase</fullName>
    </submittedName>
</protein>